<evidence type="ECO:0000259" key="2">
    <source>
        <dbReference type="PROSITE" id="PS50076"/>
    </source>
</evidence>
<sequence>MCLSTRECYAILGLESGASQSELKEAYRQLALKHHPDRTGLASGRSREAFHRATTAYKILSSRRPRFGASPTSTGFAGSEEALQQADILNLRKWHGSKTRRHFSNVKLGVLLGFFACGIGGIVLDRKRRALNTAPEQ</sequence>
<dbReference type="InterPro" id="IPR036869">
    <property type="entry name" value="J_dom_sf"/>
</dbReference>
<dbReference type="Proteomes" id="UP001190700">
    <property type="component" value="Unassembled WGS sequence"/>
</dbReference>
<feature type="domain" description="J" evidence="2">
    <location>
        <begin position="7"/>
        <end position="65"/>
    </location>
</feature>
<evidence type="ECO:0000313" key="4">
    <source>
        <dbReference type="Proteomes" id="UP001190700"/>
    </source>
</evidence>
<dbReference type="PROSITE" id="PS50076">
    <property type="entry name" value="DNAJ_2"/>
    <property type="match status" value="1"/>
</dbReference>
<dbReference type="EMBL" id="LGRX02000392">
    <property type="protein sequence ID" value="KAK3288712.1"/>
    <property type="molecule type" value="Genomic_DNA"/>
</dbReference>
<proteinExistence type="predicted"/>
<gene>
    <name evidence="3" type="ORF">CYMTET_3819</name>
</gene>
<organism evidence="3 4">
    <name type="scientific">Cymbomonas tetramitiformis</name>
    <dbReference type="NCBI Taxonomy" id="36881"/>
    <lineage>
        <taxon>Eukaryota</taxon>
        <taxon>Viridiplantae</taxon>
        <taxon>Chlorophyta</taxon>
        <taxon>Pyramimonadophyceae</taxon>
        <taxon>Pyramimonadales</taxon>
        <taxon>Pyramimonadaceae</taxon>
        <taxon>Cymbomonas</taxon>
    </lineage>
</organism>
<dbReference type="Gene3D" id="1.10.287.110">
    <property type="entry name" value="DnaJ domain"/>
    <property type="match status" value="1"/>
</dbReference>
<dbReference type="InterPro" id="IPR050817">
    <property type="entry name" value="DjlA_DnaK_co-chaperone"/>
</dbReference>
<dbReference type="PRINTS" id="PR00625">
    <property type="entry name" value="JDOMAIN"/>
</dbReference>
<evidence type="ECO:0000313" key="3">
    <source>
        <dbReference type="EMBL" id="KAK3288712.1"/>
    </source>
</evidence>
<feature type="transmembrane region" description="Helical" evidence="1">
    <location>
        <begin position="106"/>
        <end position="124"/>
    </location>
</feature>
<dbReference type="InterPro" id="IPR001623">
    <property type="entry name" value="DnaJ_domain"/>
</dbReference>
<dbReference type="CDD" id="cd06257">
    <property type="entry name" value="DnaJ"/>
    <property type="match status" value="1"/>
</dbReference>
<comment type="caution">
    <text evidence="3">The sequence shown here is derived from an EMBL/GenBank/DDBJ whole genome shotgun (WGS) entry which is preliminary data.</text>
</comment>
<dbReference type="AlphaFoldDB" id="A0AAE0H2D3"/>
<dbReference type="SUPFAM" id="SSF46565">
    <property type="entry name" value="Chaperone J-domain"/>
    <property type="match status" value="1"/>
</dbReference>
<keyword evidence="1" id="KW-0812">Transmembrane</keyword>
<accession>A0AAE0H2D3</accession>
<reference evidence="3 4" key="1">
    <citation type="journal article" date="2015" name="Genome Biol. Evol.">
        <title>Comparative Genomics of a Bacterivorous Green Alga Reveals Evolutionary Causalities and Consequences of Phago-Mixotrophic Mode of Nutrition.</title>
        <authorList>
            <person name="Burns J.A."/>
            <person name="Paasch A."/>
            <person name="Narechania A."/>
            <person name="Kim E."/>
        </authorList>
    </citation>
    <scope>NUCLEOTIDE SEQUENCE [LARGE SCALE GENOMIC DNA]</scope>
    <source>
        <strain evidence="3 4">PLY_AMNH</strain>
    </source>
</reference>
<dbReference type="SMART" id="SM00271">
    <property type="entry name" value="DnaJ"/>
    <property type="match status" value="1"/>
</dbReference>
<protein>
    <recommendedName>
        <fullName evidence="2">J domain-containing protein</fullName>
    </recommendedName>
</protein>
<keyword evidence="1" id="KW-1133">Transmembrane helix</keyword>
<keyword evidence="1" id="KW-0472">Membrane</keyword>
<dbReference type="PANTHER" id="PTHR24074">
    <property type="entry name" value="CO-CHAPERONE PROTEIN DJLA"/>
    <property type="match status" value="1"/>
</dbReference>
<name>A0AAE0H2D3_9CHLO</name>
<keyword evidence="4" id="KW-1185">Reference proteome</keyword>
<dbReference type="Pfam" id="PF00226">
    <property type="entry name" value="DnaJ"/>
    <property type="match status" value="1"/>
</dbReference>
<evidence type="ECO:0000256" key="1">
    <source>
        <dbReference type="SAM" id="Phobius"/>
    </source>
</evidence>